<proteinExistence type="predicted"/>
<sequence>MNWRTENGGLKMDDDFEYADAVIAQVDSNGKAEELWLLSDEDFLGYIIENGIDCDYAVKGFKAWTIAKRIKHNGWRPTLKQRTAITNVYCFTLYGVKPSWSIS</sequence>
<dbReference type="KEGG" id="vg:54988949"/>
<name>A0A2K9VD75_9CAUD</name>
<dbReference type="RefSeq" id="YP_009798487.1">
    <property type="nucleotide sequence ID" value="NC_047926.1"/>
</dbReference>
<dbReference type="Proteomes" id="UP000240377">
    <property type="component" value="Segment"/>
</dbReference>
<reference evidence="1" key="1">
    <citation type="submission" date="2018-01" db="EMBL/GenBank/DDBJ databases">
        <title>Lactobacillus phages that infect wine-derived L. plantarum strains.</title>
        <authorList>
            <person name="Kyrkou I."/>
            <person name="Hestbjerg Hansen L."/>
        </authorList>
    </citation>
    <scope>NUCLEOTIDE SEQUENCE [LARGE SCALE GENOMIC DNA]</scope>
</reference>
<dbReference type="GeneID" id="54988949"/>
<evidence type="ECO:0000313" key="2">
    <source>
        <dbReference type="Proteomes" id="UP000240377"/>
    </source>
</evidence>
<organism evidence="1 2">
    <name type="scientific">Lactobacillus phage Semele</name>
    <dbReference type="NCBI Taxonomy" id="2079433"/>
    <lineage>
        <taxon>Viruses</taxon>
        <taxon>Duplodnaviria</taxon>
        <taxon>Heunggongvirae</taxon>
        <taxon>Uroviricota</taxon>
        <taxon>Caudoviricetes</taxon>
        <taxon>Herelleviridae</taxon>
        <taxon>Harbinvirus</taxon>
        <taxon>Harbinvirus semele</taxon>
    </lineage>
</organism>
<accession>A0A2K9VD75</accession>
<keyword evidence="2" id="KW-1185">Reference proteome</keyword>
<evidence type="ECO:0000313" key="1">
    <source>
        <dbReference type="EMBL" id="AUV60168.1"/>
    </source>
</evidence>
<dbReference type="EMBL" id="MG765279">
    <property type="protein sequence ID" value="AUV60168.1"/>
    <property type="molecule type" value="Genomic_DNA"/>
</dbReference>
<protein>
    <submittedName>
        <fullName evidence="1">Uncharacterized protein</fullName>
    </submittedName>
</protein>